<dbReference type="Proteomes" id="UP000192578">
    <property type="component" value="Unassembled WGS sequence"/>
</dbReference>
<comment type="caution">
    <text evidence="4">The sequence shown here is derived from an EMBL/GenBank/DDBJ whole genome shotgun (WGS) entry which is preliminary data.</text>
</comment>
<dbReference type="SUPFAM" id="SSF52540">
    <property type="entry name" value="P-loop containing nucleoside triphosphate hydrolases"/>
    <property type="match status" value="1"/>
</dbReference>
<keyword evidence="5" id="KW-1185">Reference proteome</keyword>
<dbReference type="InterPro" id="IPR027417">
    <property type="entry name" value="P-loop_NTPase"/>
</dbReference>
<organism evidence="4 5">
    <name type="scientific">Hypsibius exemplaris</name>
    <name type="common">Freshwater tardigrade</name>
    <dbReference type="NCBI Taxonomy" id="2072580"/>
    <lineage>
        <taxon>Eukaryota</taxon>
        <taxon>Metazoa</taxon>
        <taxon>Ecdysozoa</taxon>
        <taxon>Tardigrada</taxon>
        <taxon>Eutardigrada</taxon>
        <taxon>Parachela</taxon>
        <taxon>Hypsibioidea</taxon>
        <taxon>Hypsibiidae</taxon>
        <taxon>Hypsibius</taxon>
    </lineage>
</organism>
<dbReference type="AlphaFoldDB" id="A0A1W0WBT2"/>
<dbReference type="OrthoDB" id="205623at2759"/>
<protein>
    <submittedName>
        <fullName evidence="4">Sulfotransferase family cytosolic 1B member 1</fullName>
    </submittedName>
</protein>
<evidence type="ECO:0000256" key="2">
    <source>
        <dbReference type="ARBA" id="ARBA00022679"/>
    </source>
</evidence>
<evidence type="ECO:0000259" key="3">
    <source>
        <dbReference type="Pfam" id="PF00685"/>
    </source>
</evidence>
<sequence>MATPTAPATWAADPFFASMGDLSNTLSLLRHMKPPKVYSDPDYLVEYKGCKVNYPFYLNLDQLDTFEPRSTDVCVAAFPKTGTTWLSAIVYMLANDGDPQSILTGAPLKFKVPYLEMTIPYGDELDQEMMALDHLKKQDGVRTYVTHLSAKATPQRVMNEAKIVYIYRNPKDTIVSMYYFMRASMWFGFHGTMEQLVDDVTRDHCMNGPFFEHLESFWKLRNRSNVFITSYEELMKEPRGIIKKLSMFLGKNMTEAQLEETLHYSNFSQMKENPLTNMAEFESIGIINPKVARFFRTGQVGNWKKHFTPEMNAKVDAWIAKNLAERPDLAGLKFEFEQEFDLD</sequence>
<proteinExistence type="inferred from homology"/>
<evidence type="ECO:0000313" key="5">
    <source>
        <dbReference type="Proteomes" id="UP000192578"/>
    </source>
</evidence>
<dbReference type="InterPro" id="IPR000863">
    <property type="entry name" value="Sulfotransferase_dom"/>
</dbReference>
<dbReference type="EMBL" id="MTYJ01000139">
    <property type="protein sequence ID" value="OQV12676.1"/>
    <property type="molecule type" value="Genomic_DNA"/>
</dbReference>
<dbReference type="Pfam" id="PF00685">
    <property type="entry name" value="Sulfotransfer_1"/>
    <property type="match status" value="1"/>
</dbReference>
<gene>
    <name evidence="4" type="ORF">BV898_13084</name>
</gene>
<accession>A0A1W0WBT2</accession>
<keyword evidence="2" id="KW-0808">Transferase</keyword>
<reference evidence="5" key="1">
    <citation type="submission" date="2017-01" db="EMBL/GenBank/DDBJ databases">
        <title>Comparative genomics of anhydrobiosis in the tardigrade Hypsibius dujardini.</title>
        <authorList>
            <person name="Yoshida Y."/>
            <person name="Koutsovoulos G."/>
            <person name="Laetsch D."/>
            <person name="Stevens L."/>
            <person name="Kumar S."/>
            <person name="Horikawa D."/>
            <person name="Ishino K."/>
            <person name="Komine S."/>
            <person name="Tomita M."/>
            <person name="Blaxter M."/>
            <person name="Arakawa K."/>
        </authorList>
    </citation>
    <scope>NUCLEOTIDE SEQUENCE [LARGE SCALE GENOMIC DNA]</scope>
    <source>
        <strain evidence="5">Z151</strain>
    </source>
</reference>
<dbReference type="PANTHER" id="PTHR11783">
    <property type="entry name" value="SULFOTRANSFERASE SULT"/>
    <property type="match status" value="1"/>
</dbReference>
<evidence type="ECO:0000256" key="1">
    <source>
        <dbReference type="ARBA" id="ARBA00005771"/>
    </source>
</evidence>
<feature type="domain" description="Sulfotransferase" evidence="3">
    <location>
        <begin position="71"/>
        <end position="325"/>
    </location>
</feature>
<comment type="similarity">
    <text evidence="1">Belongs to the sulfotransferase 1 family.</text>
</comment>
<dbReference type="Gene3D" id="3.40.50.300">
    <property type="entry name" value="P-loop containing nucleotide triphosphate hydrolases"/>
    <property type="match status" value="1"/>
</dbReference>
<dbReference type="GO" id="GO:0008146">
    <property type="term" value="F:sulfotransferase activity"/>
    <property type="evidence" value="ECO:0007669"/>
    <property type="project" value="InterPro"/>
</dbReference>
<name>A0A1W0WBT2_HYPEX</name>
<evidence type="ECO:0000313" key="4">
    <source>
        <dbReference type="EMBL" id="OQV12676.1"/>
    </source>
</evidence>